<dbReference type="SUPFAM" id="SSF56815">
    <property type="entry name" value="Sec1/munc18-like (SM) proteins"/>
    <property type="match status" value="1"/>
</dbReference>
<dbReference type="Pfam" id="PF00995">
    <property type="entry name" value="Sec1"/>
    <property type="match status" value="1"/>
</dbReference>
<dbReference type="AlphaFoldDB" id="A0A0L0F2N2"/>
<evidence type="ECO:0000256" key="1">
    <source>
        <dbReference type="ARBA" id="ARBA00009884"/>
    </source>
</evidence>
<dbReference type="STRING" id="667725.A0A0L0F2N2"/>
<evidence type="ECO:0000313" key="2">
    <source>
        <dbReference type="EMBL" id="KNC70876.1"/>
    </source>
</evidence>
<dbReference type="RefSeq" id="XP_014144778.1">
    <property type="nucleotide sequence ID" value="XM_014289303.1"/>
</dbReference>
<proteinExistence type="inferred from homology"/>
<dbReference type="OrthoDB" id="2228at2759"/>
<dbReference type="eggNOG" id="KOG1300">
    <property type="taxonomic scope" value="Eukaryota"/>
</dbReference>
<dbReference type="Gene3D" id="1.25.40.60">
    <property type="match status" value="1"/>
</dbReference>
<reference evidence="2 3" key="1">
    <citation type="submission" date="2011-02" db="EMBL/GenBank/DDBJ databases">
        <title>The Genome Sequence of Sphaeroforma arctica JP610.</title>
        <authorList>
            <consortium name="The Broad Institute Genome Sequencing Platform"/>
            <person name="Russ C."/>
            <person name="Cuomo C."/>
            <person name="Young S.K."/>
            <person name="Zeng Q."/>
            <person name="Gargeya S."/>
            <person name="Alvarado L."/>
            <person name="Berlin A."/>
            <person name="Chapman S.B."/>
            <person name="Chen Z."/>
            <person name="Freedman E."/>
            <person name="Gellesch M."/>
            <person name="Goldberg J."/>
            <person name="Griggs A."/>
            <person name="Gujja S."/>
            <person name="Heilman E."/>
            <person name="Heiman D."/>
            <person name="Howarth C."/>
            <person name="Mehta T."/>
            <person name="Neiman D."/>
            <person name="Pearson M."/>
            <person name="Roberts A."/>
            <person name="Saif S."/>
            <person name="Shea T."/>
            <person name="Shenoy N."/>
            <person name="Sisk P."/>
            <person name="Stolte C."/>
            <person name="Sykes S."/>
            <person name="White J."/>
            <person name="Yandava C."/>
            <person name="Burger G."/>
            <person name="Gray M.W."/>
            <person name="Holland P.W.H."/>
            <person name="King N."/>
            <person name="Lang F.B.F."/>
            <person name="Roger A.J."/>
            <person name="Ruiz-Trillo I."/>
            <person name="Haas B."/>
            <person name="Nusbaum C."/>
            <person name="Birren B."/>
        </authorList>
    </citation>
    <scope>NUCLEOTIDE SEQUENCE [LARGE SCALE GENOMIC DNA]</scope>
    <source>
        <strain evidence="2 3">JP610</strain>
    </source>
</reference>
<dbReference type="Gene3D" id="3.90.830.10">
    <property type="entry name" value="Syntaxin Binding Protein 1, Chain A, domain 2"/>
    <property type="match status" value="1"/>
</dbReference>
<dbReference type="InterPro" id="IPR043127">
    <property type="entry name" value="Sec-1-like_dom3a"/>
</dbReference>
<comment type="similarity">
    <text evidence="1">Belongs to the STXBP/unc-18/SEC1 family.</text>
</comment>
<dbReference type="InterPro" id="IPR036045">
    <property type="entry name" value="Sec1-like_sf"/>
</dbReference>
<accession>A0A0L0F2N2</accession>
<organism evidence="2 3">
    <name type="scientific">Sphaeroforma arctica JP610</name>
    <dbReference type="NCBI Taxonomy" id="667725"/>
    <lineage>
        <taxon>Eukaryota</taxon>
        <taxon>Ichthyosporea</taxon>
        <taxon>Ichthyophonida</taxon>
        <taxon>Sphaeroforma</taxon>
    </lineage>
</organism>
<dbReference type="EMBL" id="KQ250051">
    <property type="protein sequence ID" value="KNC70876.1"/>
    <property type="molecule type" value="Genomic_DNA"/>
</dbReference>
<name>A0A0L0F2N2_9EUKA</name>
<feature type="non-terminal residue" evidence="2">
    <location>
        <position position="130"/>
    </location>
</feature>
<dbReference type="InterPro" id="IPR001619">
    <property type="entry name" value="Sec1-like"/>
</dbReference>
<keyword evidence="3" id="KW-1185">Reference proteome</keyword>
<dbReference type="PANTHER" id="PTHR11679">
    <property type="entry name" value="VESICLE PROTEIN SORTING-ASSOCIATED"/>
    <property type="match status" value="1"/>
</dbReference>
<sequence length="130" mass="14109">MYTRDPSPCTTPPPAQVSMKDLAEALKAMPQHQEMMAKFTLHLGMAEKCMGLYDQLNLDAICNTEQDMAMGVSAEGQRIANHIPSIVNILSNTKADNDSKLRLLMVYVTIKGGISEGDLNKLAAQAGLTD</sequence>
<protein>
    <submittedName>
        <fullName evidence="2">Uncharacterized protein</fullName>
    </submittedName>
</protein>
<dbReference type="Proteomes" id="UP000054560">
    <property type="component" value="Unassembled WGS sequence"/>
</dbReference>
<gene>
    <name evidence="2" type="ORF">SARC_16592</name>
</gene>
<evidence type="ECO:0000313" key="3">
    <source>
        <dbReference type="Proteomes" id="UP000054560"/>
    </source>
</evidence>
<dbReference type="GeneID" id="25917096"/>
<dbReference type="GO" id="GO:0016192">
    <property type="term" value="P:vesicle-mediated transport"/>
    <property type="evidence" value="ECO:0007669"/>
    <property type="project" value="InterPro"/>
</dbReference>